<dbReference type="Proteomes" id="UP000515873">
    <property type="component" value="Chromosome"/>
</dbReference>
<keyword evidence="2" id="KW-1185">Reference proteome</keyword>
<dbReference type="EMBL" id="CP060412">
    <property type="protein sequence ID" value="QNK01684.1"/>
    <property type="molecule type" value="Genomic_DNA"/>
</dbReference>
<sequence length="164" mass="18183">MPRKAKGNKKDQAPPKPVSIITLRSSSRGYHTEALLWASQEDMIRALSVYSATPANVGAAFVGFSRKEKKAKWGKLPSSALLGEFHFYVGGWDIEIVSHEVTHSAIHRMRVLDPDGEDVLDDGVAADGEPLEEVIAYESGFWTSDIHRWLSTTDPTERPVDHGR</sequence>
<dbReference type="AlphaFoldDB" id="A0A7G8Q4H6"/>
<protein>
    <submittedName>
        <fullName evidence="1">Uncharacterized protein</fullName>
    </submittedName>
</protein>
<accession>A0A7G8Q4H6</accession>
<dbReference type="RefSeq" id="WP_187057143.1">
    <property type="nucleotide sequence ID" value="NZ_CP060412.1"/>
</dbReference>
<evidence type="ECO:0000313" key="2">
    <source>
        <dbReference type="Proteomes" id="UP000515873"/>
    </source>
</evidence>
<evidence type="ECO:0000313" key="1">
    <source>
        <dbReference type="EMBL" id="QNK01684.1"/>
    </source>
</evidence>
<proteinExistence type="predicted"/>
<gene>
    <name evidence="1" type="ORF">H8F01_00445</name>
</gene>
<name>A0A7G8Q4H6_9GAMM</name>
<dbReference type="KEGG" id="dtl:H8F01_00445"/>
<reference evidence="1 2" key="1">
    <citation type="submission" date="2020-08" db="EMBL/GenBank/DDBJ databases">
        <title>Dyella sp. G9 isolated from forest soil.</title>
        <authorList>
            <person name="Fu J."/>
            <person name="Qiu L."/>
        </authorList>
    </citation>
    <scope>NUCLEOTIDE SEQUENCE [LARGE SCALE GENOMIC DNA]</scope>
    <source>
        <strain evidence="1 2">G9</strain>
    </source>
</reference>
<organism evidence="1 2">
    <name type="scientific">Dyella telluris</name>
    <dbReference type="NCBI Taxonomy" id="2763498"/>
    <lineage>
        <taxon>Bacteria</taxon>
        <taxon>Pseudomonadati</taxon>
        <taxon>Pseudomonadota</taxon>
        <taxon>Gammaproteobacteria</taxon>
        <taxon>Lysobacterales</taxon>
        <taxon>Rhodanobacteraceae</taxon>
        <taxon>Dyella</taxon>
    </lineage>
</organism>